<reference evidence="8" key="1">
    <citation type="submission" date="2022-01" db="EMBL/GenBank/DDBJ databases">
        <title>Genome Sequence Resource for Two Populations of Ditylenchus destructor, the Migratory Endoparasitic Phytonematode.</title>
        <authorList>
            <person name="Zhang H."/>
            <person name="Lin R."/>
            <person name="Xie B."/>
        </authorList>
    </citation>
    <scope>NUCLEOTIDE SEQUENCE</scope>
    <source>
        <strain evidence="8">BazhouSP</strain>
    </source>
</reference>
<comment type="similarity">
    <text evidence="5">Belongs to the PPP phosphatase family.</text>
</comment>
<name>A0AAD4MRF5_9BILA</name>
<feature type="region of interest" description="Disordered" evidence="6">
    <location>
        <begin position="511"/>
        <end position="534"/>
    </location>
</feature>
<evidence type="ECO:0000256" key="4">
    <source>
        <dbReference type="ARBA" id="ARBA00023242"/>
    </source>
</evidence>
<feature type="compositionally biased region" description="Polar residues" evidence="6">
    <location>
        <begin position="8"/>
        <end position="18"/>
    </location>
</feature>
<evidence type="ECO:0000256" key="5">
    <source>
        <dbReference type="RuleBase" id="RU004273"/>
    </source>
</evidence>
<dbReference type="Proteomes" id="UP001201812">
    <property type="component" value="Unassembled WGS sequence"/>
</dbReference>
<organism evidence="8 9">
    <name type="scientific">Ditylenchus destructor</name>
    <dbReference type="NCBI Taxonomy" id="166010"/>
    <lineage>
        <taxon>Eukaryota</taxon>
        <taxon>Metazoa</taxon>
        <taxon>Ecdysozoa</taxon>
        <taxon>Nematoda</taxon>
        <taxon>Chromadorea</taxon>
        <taxon>Rhabditida</taxon>
        <taxon>Tylenchina</taxon>
        <taxon>Tylenchomorpha</taxon>
        <taxon>Sphaerularioidea</taxon>
        <taxon>Anguinidae</taxon>
        <taxon>Anguininae</taxon>
        <taxon>Ditylenchus</taxon>
    </lineage>
</organism>
<dbReference type="InterPro" id="IPR050341">
    <property type="entry name" value="PP1_catalytic_subunit"/>
</dbReference>
<comment type="catalytic activity">
    <reaction evidence="5">
        <text>O-phospho-L-threonyl-[protein] + H2O = L-threonyl-[protein] + phosphate</text>
        <dbReference type="Rhea" id="RHEA:47004"/>
        <dbReference type="Rhea" id="RHEA-COMP:11060"/>
        <dbReference type="Rhea" id="RHEA-COMP:11605"/>
        <dbReference type="ChEBI" id="CHEBI:15377"/>
        <dbReference type="ChEBI" id="CHEBI:30013"/>
        <dbReference type="ChEBI" id="CHEBI:43474"/>
        <dbReference type="ChEBI" id="CHEBI:61977"/>
        <dbReference type="EC" id="3.1.3.16"/>
    </reaction>
</comment>
<dbReference type="SUPFAM" id="SSF56300">
    <property type="entry name" value="Metallo-dependent phosphatases"/>
    <property type="match status" value="1"/>
</dbReference>
<proteinExistence type="inferred from homology"/>
<evidence type="ECO:0000256" key="2">
    <source>
        <dbReference type="ARBA" id="ARBA00007459"/>
    </source>
</evidence>
<evidence type="ECO:0000259" key="7">
    <source>
        <dbReference type="PROSITE" id="PS00125"/>
    </source>
</evidence>
<dbReference type="GO" id="GO:0005634">
    <property type="term" value="C:nucleus"/>
    <property type="evidence" value="ECO:0007669"/>
    <property type="project" value="UniProtKB-SubCell"/>
</dbReference>
<feature type="compositionally biased region" description="Basic residues" evidence="6">
    <location>
        <begin position="765"/>
        <end position="779"/>
    </location>
</feature>
<feature type="compositionally biased region" description="Polar residues" evidence="6">
    <location>
        <begin position="691"/>
        <end position="701"/>
    </location>
</feature>
<dbReference type="InterPro" id="IPR007854">
    <property type="entry name" value="Fip1_dom"/>
</dbReference>
<dbReference type="Gene3D" id="3.60.21.10">
    <property type="match status" value="1"/>
</dbReference>
<evidence type="ECO:0000256" key="6">
    <source>
        <dbReference type="SAM" id="MobiDB-lite"/>
    </source>
</evidence>
<dbReference type="PANTHER" id="PTHR11668:SF477">
    <property type="entry name" value="SERINE_THREONINE-PROTEIN PHOSPHATASE"/>
    <property type="match status" value="1"/>
</dbReference>
<comment type="similarity">
    <text evidence="2">Belongs to the FIP1 family.</text>
</comment>
<dbReference type="PANTHER" id="PTHR11668">
    <property type="entry name" value="SERINE/THREONINE PROTEIN PHOSPHATASE"/>
    <property type="match status" value="1"/>
</dbReference>
<comment type="caution">
    <text evidence="8">The sequence shown here is derived from an EMBL/GenBank/DDBJ whole genome shotgun (WGS) entry which is preliminary data.</text>
</comment>
<dbReference type="EMBL" id="JAKKPZ010000090">
    <property type="protein sequence ID" value="KAI1702972.1"/>
    <property type="molecule type" value="Genomic_DNA"/>
</dbReference>
<keyword evidence="5" id="KW-0378">Hydrolase</keyword>
<dbReference type="InterPro" id="IPR029052">
    <property type="entry name" value="Metallo-depent_PP-like"/>
</dbReference>
<keyword evidence="3" id="KW-0507">mRNA processing</keyword>
<dbReference type="GO" id="GO:0006397">
    <property type="term" value="P:mRNA processing"/>
    <property type="evidence" value="ECO:0007669"/>
    <property type="project" value="UniProtKB-KW"/>
</dbReference>
<evidence type="ECO:0000256" key="3">
    <source>
        <dbReference type="ARBA" id="ARBA00022664"/>
    </source>
</evidence>
<dbReference type="PROSITE" id="PS00125">
    <property type="entry name" value="SER_THR_PHOSPHATASE"/>
    <property type="match status" value="1"/>
</dbReference>
<feature type="compositionally biased region" description="Basic residues" evidence="6">
    <location>
        <begin position="704"/>
        <end position="721"/>
    </location>
</feature>
<dbReference type="GO" id="GO:0005737">
    <property type="term" value="C:cytoplasm"/>
    <property type="evidence" value="ECO:0007669"/>
    <property type="project" value="TreeGrafter"/>
</dbReference>
<protein>
    <recommendedName>
        <fullName evidence="5">Serine/threonine-protein phosphatase</fullName>
        <ecNumber evidence="5">3.1.3.16</ecNumber>
    </recommendedName>
</protein>
<feature type="region of interest" description="Disordered" evidence="6">
    <location>
        <begin position="684"/>
        <end position="779"/>
    </location>
</feature>
<feature type="domain" description="Serine/threonine specific protein phosphatases" evidence="7">
    <location>
        <begin position="156"/>
        <end position="161"/>
    </location>
</feature>
<keyword evidence="9" id="KW-1185">Reference proteome</keyword>
<dbReference type="Pfam" id="PF00149">
    <property type="entry name" value="Metallophos"/>
    <property type="match status" value="1"/>
</dbReference>
<evidence type="ECO:0000256" key="1">
    <source>
        <dbReference type="ARBA" id="ARBA00004123"/>
    </source>
</evidence>
<keyword evidence="4" id="KW-0539">Nucleus</keyword>
<sequence length="779" mass="88605">MPSEKKQSQPTNPSSKEQNNIEKERVRLCFQEIINILKLQINKWLHSIVDRLVNVWTPSRSQLLFAQEEIIELCNRVYQIFMAEPIAVEAKAPVKICGDIHGQFRDLLALFNFNGHPPKQKYIFLGDYVDRGAFSIEVILLLFAYKMLYPSDIILLRGNHESRPMNIRYGFLNECVKRYSMEVFENFQLPFYVMPFVAVIEKSIFCVHGGISEDLASFKQLEKIERPCDIPDLGVLADLTWSDPVDSKGRGCDGFEENPRGAGRLFSRNGLEKFMQSLNIKLVVRGHQVVKGGYEFFADKRLVTIFSAPNYCGSHNNIAAVLYVDENLIFAAGIMEQAEITGVGSQSPDFDCFFNESDSESEFVVTIDNVNYNSYINCANVEGIEQNENFNLDTPTLRNDEIVYDADLSAMGTYRPWMLPGADITDYFNFGFNEDTWNRYCERQQKLHAEFTGDQASVHKTLLDTLPTMPLLEPLQFSPEPFGGRQLIDMMYATKHQRKRFIVPLGRADQISQENARSDDRQSETITDEPDRNCYAPSIVKSEPILTDSNSKTTVTAPSLDFSIPPLLSPQNFSLPESQVPMIADFSRPPPVLTQYSLPDVSNPNSAYIDAVQQPFVAPFEQVLPIQHHSEDLPPGVEANEVPSFSFNNIFSSHPAINPQSTRSMLEKHALSFSSVAQVKEENPFNVGDSYRNSKTSSRYASPNRRRKEEKKSSKKSRHSRSPNPRVKNSQKYQHEKSSSSKREKEKIEAKKKQSDRSHSGAASPRRKHKRHKSVERKG</sequence>
<dbReference type="InterPro" id="IPR004843">
    <property type="entry name" value="Calcineurin-like_PHP"/>
</dbReference>
<comment type="subcellular location">
    <subcellularLocation>
        <location evidence="1">Nucleus</location>
    </subcellularLocation>
</comment>
<dbReference type="SMART" id="SM00156">
    <property type="entry name" value="PP2Ac"/>
    <property type="match status" value="1"/>
</dbReference>
<evidence type="ECO:0000313" key="9">
    <source>
        <dbReference type="Proteomes" id="UP001201812"/>
    </source>
</evidence>
<gene>
    <name evidence="8" type="ORF">DdX_15209</name>
</gene>
<dbReference type="GO" id="GO:0004722">
    <property type="term" value="F:protein serine/threonine phosphatase activity"/>
    <property type="evidence" value="ECO:0007669"/>
    <property type="project" value="UniProtKB-EC"/>
</dbReference>
<feature type="compositionally biased region" description="Basic and acidic residues" evidence="6">
    <location>
        <begin position="733"/>
        <end position="759"/>
    </location>
</feature>
<evidence type="ECO:0000313" key="8">
    <source>
        <dbReference type="EMBL" id="KAI1702972.1"/>
    </source>
</evidence>
<dbReference type="PRINTS" id="PR00114">
    <property type="entry name" value="STPHPHTASE"/>
</dbReference>
<dbReference type="AlphaFoldDB" id="A0AAD4MRF5"/>
<accession>A0AAD4MRF5</accession>
<dbReference type="Pfam" id="PF05182">
    <property type="entry name" value="Fip1"/>
    <property type="match status" value="1"/>
</dbReference>
<dbReference type="InterPro" id="IPR006186">
    <property type="entry name" value="Ser/Thr-sp_prot-phosphatase"/>
</dbReference>
<feature type="region of interest" description="Disordered" evidence="6">
    <location>
        <begin position="1"/>
        <end position="20"/>
    </location>
</feature>
<dbReference type="EC" id="3.1.3.16" evidence="5"/>